<organism evidence="9 10">
    <name type="scientific">Polymorphospora rubra</name>
    <dbReference type="NCBI Taxonomy" id="338584"/>
    <lineage>
        <taxon>Bacteria</taxon>
        <taxon>Bacillati</taxon>
        <taxon>Actinomycetota</taxon>
        <taxon>Actinomycetes</taxon>
        <taxon>Micromonosporales</taxon>
        <taxon>Micromonosporaceae</taxon>
        <taxon>Polymorphospora</taxon>
    </lineage>
</organism>
<name>A0A810N150_9ACTN</name>
<feature type="transmembrane region" description="Helical" evidence="8">
    <location>
        <begin position="70"/>
        <end position="94"/>
    </location>
</feature>
<comment type="similarity">
    <text evidence="2">Belongs to the CPA3 antiporters (TC 2.A.63) subunit E family.</text>
</comment>
<evidence type="ECO:0000313" key="9">
    <source>
        <dbReference type="EMBL" id="BCJ67097.1"/>
    </source>
</evidence>
<gene>
    <name evidence="9" type="ORF">Prubr_41180</name>
</gene>
<dbReference type="EMBL" id="AP023359">
    <property type="protein sequence ID" value="BCJ67097.1"/>
    <property type="molecule type" value="Genomic_DNA"/>
</dbReference>
<evidence type="ECO:0000256" key="6">
    <source>
        <dbReference type="ARBA" id="ARBA00023136"/>
    </source>
</evidence>
<dbReference type="AlphaFoldDB" id="A0A810N150"/>
<accession>A0A810N150</accession>
<feature type="transmembrane region" description="Helical" evidence="8">
    <location>
        <begin position="38"/>
        <end position="58"/>
    </location>
</feature>
<evidence type="ECO:0000313" key="10">
    <source>
        <dbReference type="Proteomes" id="UP000680866"/>
    </source>
</evidence>
<evidence type="ECO:0000256" key="8">
    <source>
        <dbReference type="SAM" id="Phobius"/>
    </source>
</evidence>
<dbReference type="Proteomes" id="UP000680866">
    <property type="component" value="Chromosome"/>
</dbReference>
<evidence type="ECO:0000256" key="7">
    <source>
        <dbReference type="SAM" id="MobiDB-lite"/>
    </source>
</evidence>
<feature type="compositionally biased region" description="Gly residues" evidence="7">
    <location>
        <begin position="229"/>
        <end position="252"/>
    </location>
</feature>
<dbReference type="InterPro" id="IPR002758">
    <property type="entry name" value="Cation_antiport_E"/>
</dbReference>
<evidence type="ECO:0000256" key="3">
    <source>
        <dbReference type="ARBA" id="ARBA00022475"/>
    </source>
</evidence>
<evidence type="ECO:0000256" key="5">
    <source>
        <dbReference type="ARBA" id="ARBA00022989"/>
    </source>
</evidence>
<comment type="subcellular location">
    <subcellularLocation>
        <location evidence="1">Cell membrane</location>
        <topology evidence="1">Multi-pass membrane protein</topology>
    </subcellularLocation>
</comment>
<feature type="region of interest" description="Disordered" evidence="7">
    <location>
        <begin position="181"/>
        <end position="266"/>
    </location>
</feature>
<feature type="transmembrane region" description="Helical" evidence="8">
    <location>
        <begin position="15"/>
        <end position="32"/>
    </location>
</feature>
<evidence type="ECO:0000256" key="1">
    <source>
        <dbReference type="ARBA" id="ARBA00004651"/>
    </source>
</evidence>
<dbReference type="RefSeq" id="WP_212816480.1">
    <property type="nucleotide sequence ID" value="NZ_AP023359.1"/>
</dbReference>
<dbReference type="GO" id="GO:0005886">
    <property type="term" value="C:plasma membrane"/>
    <property type="evidence" value="ECO:0007669"/>
    <property type="project" value="UniProtKB-SubCell"/>
</dbReference>
<sequence>MTTTSPPPRANPRRWRDQLVAVVWLVLVWNLLWGDFSIGNVIGGLVVAAVVLVFFPLPRVTFGGRIRPLALLRFVLQFLADLITASIQVAGVALRPGYRPNSGIIAVQLRVHSDLNLTLTAEALSLVPGSLIVEADRSTGTLYVHVLDLEGPDGVERMRREILELEARIIRATGSAAELRLLESEPAGGSPPTTKTDPARKTDIAGSATATGKAGTTGKAGSTRKAGRAGSGGKAGGAGSNGKTGPTGGTGPTGKAVNSDDEGASR</sequence>
<keyword evidence="10" id="KW-1185">Reference proteome</keyword>
<dbReference type="GO" id="GO:0008324">
    <property type="term" value="F:monoatomic cation transmembrane transporter activity"/>
    <property type="evidence" value="ECO:0007669"/>
    <property type="project" value="InterPro"/>
</dbReference>
<evidence type="ECO:0000256" key="4">
    <source>
        <dbReference type="ARBA" id="ARBA00022692"/>
    </source>
</evidence>
<evidence type="ECO:0008006" key="11">
    <source>
        <dbReference type="Google" id="ProtNLM"/>
    </source>
</evidence>
<dbReference type="PANTHER" id="PTHR34584:SF1">
    <property type="entry name" value="NA(+)_H(+) ANTIPORTER SUBUNIT E1"/>
    <property type="match status" value="1"/>
</dbReference>
<protein>
    <recommendedName>
        <fullName evidence="11">Na+/H+ antiporter subunit E</fullName>
    </recommendedName>
</protein>
<keyword evidence="4 8" id="KW-0812">Transmembrane</keyword>
<dbReference type="NCBIfam" id="NF006521">
    <property type="entry name" value="PRK08965.1-5"/>
    <property type="match status" value="1"/>
</dbReference>
<evidence type="ECO:0000256" key="2">
    <source>
        <dbReference type="ARBA" id="ARBA00006228"/>
    </source>
</evidence>
<keyword evidence="5 8" id="KW-1133">Transmembrane helix</keyword>
<dbReference type="KEGG" id="pry:Prubr_41180"/>
<reference evidence="9" key="1">
    <citation type="submission" date="2020-08" db="EMBL/GenBank/DDBJ databases">
        <title>Whole genome shotgun sequence of Polymorphospora rubra NBRC 101157.</title>
        <authorList>
            <person name="Komaki H."/>
            <person name="Tamura T."/>
        </authorList>
    </citation>
    <scope>NUCLEOTIDE SEQUENCE</scope>
    <source>
        <strain evidence="9">NBRC 101157</strain>
    </source>
</reference>
<keyword evidence="6 8" id="KW-0472">Membrane</keyword>
<proteinExistence type="inferred from homology"/>
<keyword evidence="3" id="KW-1003">Cell membrane</keyword>
<feature type="compositionally biased region" description="Low complexity" evidence="7">
    <location>
        <begin position="205"/>
        <end position="224"/>
    </location>
</feature>
<dbReference type="Pfam" id="PF01899">
    <property type="entry name" value="MNHE"/>
    <property type="match status" value="1"/>
</dbReference>
<dbReference type="PANTHER" id="PTHR34584">
    <property type="entry name" value="NA(+)/H(+) ANTIPORTER SUBUNIT E1"/>
    <property type="match status" value="1"/>
</dbReference>